<accession>A0A151K1G5</accession>
<feature type="transmembrane region" description="Helical" evidence="17">
    <location>
        <begin position="256"/>
        <end position="280"/>
    </location>
</feature>
<dbReference type="GO" id="GO:0043235">
    <property type="term" value="C:receptor complex"/>
    <property type="evidence" value="ECO:0007669"/>
    <property type="project" value="TreeGrafter"/>
</dbReference>
<keyword evidence="13" id="KW-0829">Tyrosine-protein kinase</keyword>
<keyword evidence="11 17" id="KW-1133">Transmembrane helix</keyword>
<dbReference type="PROSITE" id="PS50011">
    <property type="entry name" value="PROTEIN_KINASE_DOM"/>
    <property type="match status" value="1"/>
</dbReference>
<evidence type="ECO:0000256" key="2">
    <source>
        <dbReference type="ARBA" id="ARBA00011902"/>
    </source>
</evidence>
<dbReference type="Pfam" id="PF07714">
    <property type="entry name" value="PK_Tyr_Ser-Thr"/>
    <property type="match status" value="1"/>
</dbReference>
<dbReference type="STRING" id="34720.A0A151K1G5"/>
<keyword evidence="3" id="KW-0597">Phosphoprotein</keyword>
<evidence type="ECO:0000256" key="4">
    <source>
        <dbReference type="ARBA" id="ARBA00022679"/>
    </source>
</evidence>
<dbReference type="PANTHER" id="PTHR24416:SF349">
    <property type="entry name" value="TYROSINE-PROTEIN KINASE RYK"/>
    <property type="match status" value="1"/>
</dbReference>
<dbReference type="CDD" id="cd05043">
    <property type="entry name" value="PTK_Ryk"/>
    <property type="match status" value="1"/>
</dbReference>
<dbReference type="GO" id="GO:0007409">
    <property type="term" value="P:axonogenesis"/>
    <property type="evidence" value="ECO:0007669"/>
    <property type="project" value="TreeGrafter"/>
</dbReference>
<dbReference type="SMART" id="SM00219">
    <property type="entry name" value="TyrKc"/>
    <property type="match status" value="1"/>
</dbReference>
<dbReference type="GO" id="GO:0005886">
    <property type="term" value="C:plasma membrane"/>
    <property type="evidence" value="ECO:0007669"/>
    <property type="project" value="UniProtKB-SubCell"/>
</dbReference>
<reference evidence="20 21" key="1">
    <citation type="submission" date="2016-03" db="EMBL/GenBank/DDBJ databases">
        <title>Trachymyrmex septentrionalis WGS genome.</title>
        <authorList>
            <person name="Nygaard S."/>
            <person name="Hu H."/>
            <person name="Boomsma J."/>
            <person name="Zhang G."/>
        </authorList>
    </citation>
    <scope>NUCLEOTIDE SEQUENCE [LARGE SCALE GENOMIC DNA]</scope>
    <source>
        <strain evidence="20">Tsep2-gDNA-1</strain>
        <tissue evidence="20">Whole body</tissue>
    </source>
</reference>
<dbReference type="Pfam" id="PF02019">
    <property type="entry name" value="WIF"/>
    <property type="match status" value="1"/>
</dbReference>
<keyword evidence="12 17" id="KW-0472">Membrane</keyword>
<evidence type="ECO:0000256" key="7">
    <source>
        <dbReference type="ARBA" id="ARBA00022741"/>
    </source>
</evidence>
<dbReference type="AlphaFoldDB" id="A0A151K1G5"/>
<feature type="domain" description="WIF" evidence="19">
    <location>
        <begin position="102"/>
        <end position="230"/>
    </location>
</feature>
<evidence type="ECO:0000256" key="14">
    <source>
        <dbReference type="ARBA" id="ARBA00023170"/>
    </source>
</evidence>
<dbReference type="Proteomes" id="UP000078541">
    <property type="component" value="Unassembled WGS sequence"/>
</dbReference>
<dbReference type="InterPro" id="IPR020635">
    <property type="entry name" value="Tyr_kinase_cat_dom"/>
</dbReference>
<gene>
    <name evidence="20" type="ORF">ALC56_01305</name>
</gene>
<keyword evidence="9" id="KW-0067">ATP-binding</keyword>
<dbReference type="EMBL" id="KQ981248">
    <property type="protein sequence ID" value="KYN44243.1"/>
    <property type="molecule type" value="Genomic_DNA"/>
</dbReference>
<evidence type="ECO:0000256" key="6">
    <source>
        <dbReference type="ARBA" id="ARBA00022729"/>
    </source>
</evidence>
<dbReference type="InterPro" id="IPR011009">
    <property type="entry name" value="Kinase-like_dom_sf"/>
</dbReference>
<organism evidence="20 21">
    <name type="scientific">Trachymyrmex septentrionalis</name>
    <dbReference type="NCBI Taxonomy" id="34720"/>
    <lineage>
        <taxon>Eukaryota</taxon>
        <taxon>Metazoa</taxon>
        <taxon>Ecdysozoa</taxon>
        <taxon>Arthropoda</taxon>
        <taxon>Hexapoda</taxon>
        <taxon>Insecta</taxon>
        <taxon>Pterygota</taxon>
        <taxon>Neoptera</taxon>
        <taxon>Endopterygota</taxon>
        <taxon>Hymenoptera</taxon>
        <taxon>Apocrita</taxon>
        <taxon>Aculeata</taxon>
        <taxon>Formicoidea</taxon>
        <taxon>Formicidae</taxon>
        <taxon>Myrmicinae</taxon>
        <taxon>Trachymyrmex</taxon>
    </lineage>
</organism>
<dbReference type="InterPro" id="IPR038677">
    <property type="entry name" value="WIF_sf"/>
</dbReference>
<dbReference type="InterPro" id="IPR003306">
    <property type="entry name" value="WIF"/>
</dbReference>
<dbReference type="PROSITE" id="PS00109">
    <property type="entry name" value="PROTEIN_KINASE_TYR"/>
    <property type="match status" value="1"/>
</dbReference>
<evidence type="ECO:0000313" key="20">
    <source>
        <dbReference type="EMBL" id="KYN44243.1"/>
    </source>
</evidence>
<sequence length="634" mass="71782">MRAEEEVREDDGGRLRLKAIPYGPGTLRCGLLFDHSRSCTRQLYSIPYFDSGGHITPQNFAVEKLGRKNDRYRGRRYTMRYLMQKTGKDRRTTERAKQGDGERARQRHDRGGGRLDGELFYVREGTVNEYAMKFVVPVPALIQKLHFTWENLAGRPLPYTMFVDISNPTALSSSLNISHIGEIPVGGLQTWALSLHCGPYNIEVDLSLRINVSVSRKNTTSLEFKRKKICMNLKETPTEPEEVLVAAPDSTSGGQIFYVAIGCACAFMAAIFVLIIIYYVRDKKTRRHRDPLQESRGLSSACSMERGTGVGPAQTFLSPETPPPTSAASGSSYRRLDDRPNRELHERIQEITVQRCRVRLISIELEGTFGRVYRGSYHEEGALSPKDVLVKTAAEHASQSQVALLLREGLALYGLSHPALLPVLGVSIEDRSAPFLLYPHTGYKNMKRFLLRCKFSNEGPPRALTTQEVVEMALQAAKGVQYLHRKRLVHRDLAARNCVVDDDLRVQITDNALARDLFPQDYHCLGDNENRPIKWLAIESLLNKTFTTASDVWAFGVFLWELTTLAQQPYGEVDPFEMASYLREGYRLAQPINCPDELFAVMAYCWAMSAEERPTFSQLLICLQDFHTQLTRYV</sequence>
<evidence type="ECO:0000256" key="12">
    <source>
        <dbReference type="ARBA" id="ARBA00023136"/>
    </source>
</evidence>
<feature type="region of interest" description="Disordered" evidence="16">
    <location>
        <begin position="289"/>
        <end position="341"/>
    </location>
</feature>
<dbReference type="FunFam" id="1.10.510.10:FF:000165">
    <property type="entry name" value="Tyrosine-protein kinase RYK"/>
    <property type="match status" value="1"/>
</dbReference>
<name>A0A151K1G5_9HYME</name>
<dbReference type="InterPro" id="IPR050122">
    <property type="entry name" value="RTK"/>
</dbReference>
<feature type="domain" description="Protein kinase" evidence="18">
    <location>
        <begin position="358"/>
        <end position="630"/>
    </location>
</feature>
<dbReference type="GO" id="GO:0010976">
    <property type="term" value="P:positive regulation of neuron projection development"/>
    <property type="evidence" value="ECO:0007669"/>
    <property type="project" value="TreeGrafter"/>
</dbReference>
<proteinExistence type="predicted"/>
<keyword evidence="21" id="KW-1185">Reference proteome</keyword>
<evidence type="ECO:0000259" key="18">
    <source>
        <dbReference type="PROSITE" id="PS50011"/>
    </source>
</evidence>
<dbReference type="SUPFAM" id="SSF56112">
    <property type="entry name" value="Protein kinase-like (PK-like)"/>
    <property type="match status" value="1"/>
</dbReference>
<evidence type="ECO:0000256" key="10">
    <source>
        <dbReference type="ARBA" id="ARBA00022889"/>
    </source>
</evidence>
<dbReference type="FunFam" id="3.30.200.20:FF:000502">
    <property type="entry name" value="Tyrosine-protein kinase Drl"/>
    <property type="match status" value="1"/>
</dbReference>
<dbReference type="GO" id="GO:0007169">
    <property type="term" value="P:cell surface receptor protein tyrosine kinase signaling pathway"/>
    <property type="evidence" value="ECO:0007669"/>
    <property type="project" value="TreeGrafter"/>
</dbReference>
<dbReference type="GO" id="GO:0005524">
    <property type="term" value="F:ATP binding"/>
    <property type="evidence" value="ECO:0007669"/>
    <property type="project" value="UniProtKB-KW"/>
</dbReference>
<dbReference type="PANTHER" id="PTHR24416">
    <property type="entry name" value="TYROSINE-PROTEIN KINASE RECEPTOR"/>
    <property type="match status" value="1"/>
</dbReference>
<dbReference type="SMART" id="SM00469">
    <property type="entry name" value="WIF"/>
    <property type="match status" value="1"/>
</dbReference>
<comment type="subcellular location">
    <subcellularLocation>
        <location evidence="1">Cell membrane</location>
        <topology evidence="1">Single-pass membrane protein</topology>
    </subcellularLocation>
</comment>
<feature type="compositionally biased region" description="Basic and acidic residues" evidence="16">
    <location>
        <begin position="86"/>
        <end position="111"/>
    </location>
</feature>
<dbReference type="GO" id="GO:0007155">
    <property type="term" value="P:cell adhesion"/>
    <property type="evidence" value="ECO:0007669"/>
    <property type="project" value="UniProtKB-KW"/>
</dbReference>
<evidence type="ECO:0000256" key="1">
    <source>
        <dbReference type="ARBA" id="ARBA00004162"/>
    </source>
</evidence>
<protein>
    <recommendedName>
        <fullName evidence="2">receptor protein-tyrosine kinase</fullName>
        <ecNumber evidence="2">2.7.10.1</ecNumber>
    </recommendedName>
</protein>
<feature type="region of interest" description="Disordered" evidence="16">
    <location>
        <begin position="84"/>
        <end position="111"/>
    </location>
</feature>
<evidence type="ECO:0000256" key="8">
    <source>
        <dbReference type="ARBA" id="ARBA00022777"/>
    </source>
</evidence>
<keyword evidence="5 17" id="KW-0812">Transmembrane</keyword>
<keyword evidence="8 20" id="KW-0418">Kinase</keyword>
<dbReference type="Gene3D" id="1.10.510.10">
    <property type="entry name" value="Transferase(Phosphotransferase) domain 1"/>
    <property type="match status" value="1"/>
</dbReference>
<dbReference type="InterPro" id="IPR008266">
    <property type="entry name" value="Tyr_kinase_AS"/>
</dbReference>
<keyword evidence="4" id="KW-0808">Transferase</keyword>
<dbReference type="InterPro" id="IPR001245">
    <property type="entry name" value="Ser-Thr/Tyr_kinase_cat_dom"/>
</dbReference>
<evidence type="ECO:0000256" key="11">
    <source>
        <dbReference type="ARBA" id="ARBA00022989"/>
    </source>
</evidence>
<keyword evidence="15" id="KW-0325">Glycoprotein</keyword>
<dbReference type="GO" id="GO:0004714">
    <property type="term" value="F:transmembrane receptor protein tyrosine kinase activity"/>
    <property type="evidence" value="ECO:0007669"/>
    <property type="project" value="UniProtKB-EC"/>
</dbReference>
<dbReference type="EC" id="2.7.10.1" evidence="2"/>
<keyword evidence="10" id="KW-0130">Cell adhesion</keyword>
<evidence type="ECO:0000256" key="17">
    <source>
        <dbReference type="SAM" id="Phobius"/>
    </source>
</evidence>
<keyword evidence="6" id="KW-0732">Signal</keyword>
<dbReference type="PROSITE" id="PS50814">
    <property type="entry name" value="WIF"/>
    <property type="match status" value="1"/>
</dbReference>
<evidence type="ECO:0000259" key="19">
    <source>
        <dbReference type="PROSITE" id="PS50814"/>
    </source>
</evidence>
<evidence type="ECO:0000256" key="3">
    <source>
        <dbReference type="ARBA" id="ARBA00022553"/>
    </source>
</evidence>
<evidence type="ECO:0000256" key="13">
    <source>
        <dbReference type="ARBA" id="ARBA00023137"/>
    </source>
</evidence>
<evidence type="ECO:0000256" key="9">
    <source>
        <dbReference type="ARBA" id="ARBA00022840"/>
    </source>
</evidence>
<dbReference type="GO" id="GO:0051897">
    <property type="term" value="P:positive regulation of phosphatidylinositol 3-kinase/protein kinase B signal transduction"/>
    <property type="evidence" value="ECO:0007669"/>
    <property type="project" value="TreeGrafter"/>
</dbReference>
<keyword evidence="7" id="KW-0547">Nucleotide-binding</keyword>
<evidence type="ECO:0000256" key="16">
    <source>
        <dbReference type="SAM" id="MobiDB-lite"/>
    </source>
</evidence>
<evidence type="ECO:0000256" key="5">
    <source>
        <dbReference type="ARBA" id="ARBA00022692"/>
    </source>
</evidence>
<dbReference type="PRINTS" id="PR00109">
    <property type="entry name" value="TYRKINASE"/>
</dbReference>
<dbReference type="Gene3D" id="3.30.200.20">
    <property type="entry name" value="Phosphorylase Kinase, domain 1"/>
    <property type="match status" value="1"/>
</dbReference>
<evidence type="ECO:0000256" key="15">
    <source>
        <dbReference type="ARBA" id="ARBA00023180"/>
    </source>
</evidence>
<evidence type="ECO:0000313" key="21">
    <source>
        <dbReference type="Proteomes" id="UP000078541"/>
    </source>
</evidence>
<keyword evidence="14" id="KW-0675">Receptor</keyword>
<dbReference type="Gene3D" id="2.60.40.2170">
    <property type="entry name" value="Wnt, WIF domain"/>
    <property type="match status" value="1"/>
</dbReference>
<dbReference type="InterPro" id="IPR000719">
    <property type="entry name" value="Prot_kinase_dom"/>
</dbReference>